<dbReference type="PANTHER" id="PTHR47356">
    <property type="entry name" value="FAD-DEPENDENT MONOOXYGENASE ASQG-RELATED"/>
    <property type="match status" value="1"/>
</dbReference>
<dbReference type="InterPro" id="IPR050562">
    <property type="entry name" value="FAD_mOase_fung"/>
</dbReference>
<dbReference type="OrthoDB" id="10029326at2759"/>
<dbReference type="GeneID" id="55989162"/>
<sequence length="291" mass="33643">MFAQKENDNITPTIKFKDLVARKISSRIVPLEEYIFKKWYYKQIITIRDAAHKFHPIIGQDSNAYIESAATLVNALRRALAKSKDDKPTLEQIEDVFAETQKIHQTRTDSLKEQSHEQQRAELLDTRLHELVAFHLLPRIDSEDVTFSFSRNMPLAEKLDSPKLPPVPRLVPYKDELLSIPVPRGSKKWYFIAFYLAIAGLVHYGTGQYGLGSHLEGILTTGKFSYDLDFPLKRKYIGIKFIDDYLVFLTAAHMPGVNNWDPNLGLLQMYFLGMFVQRITVWFSALRLYVM</sequence>
<evidence type="ECO:0000313" key="3">
    <source>
        <dbReference type="Proteomes" id="UP000509510"/>
    </source>
</evidence>
<evidence type="ECO:0000256" key="1">
    <source>
        <dbReference type="SAM" id="Phobius"/>
    </source>
</evidence>
<keyword evidence="1" id="KW-0812">Transmembrane</keyword>
<proteinExistence type="predicted"/>
<evidence type="ECO:0000313" key="2">
    <source>
        <dbReference type="EMBL" id="QKX54565.1"/>
    </source>
</evidence>
<dbReference type="PANTHER" id="PTHR47356:SF2">
    <property type="entry name" value="FAD-BINDING DOMAIN-CONTAINING PROTEIN-RELATED"/>
    <property type="match status" value="1"/>
</dbReference>
<gene>
    <name evidence="2" type="ORF">TRUGW13939_01652</name>
</gene>
<feature type="transmembrane region" description="Helical" evidence="1">
    <location>
        <begin position="189"/>
        <end position="206"/>
    </location>
</feature>
<dbReference type="EMBL" id="CP055898">
    <property type="protein sequence ID" value="QKX54565.1"/>
    <property type="molecule type" value="Genomic_DNA"/>
</dbReference>
<feature type="transmembrane region" description="Helical" evidence="1">
    <location>
        <begin position="269"/>
        <end position="290"/>
    </location>
</feature>
<dbReference type="Gene3D" id="3.50.50.60">
    <property type="entry name" value="FAD/NAD(P)-binding domain"/>
    <property type="match status" value="1"/>
</dbReference>
<dbReference type="GO" id="GO:0004497">
    <property type="term" value="F:monooxygenase activity"/>
    <property type="evidence" value="ECO:0007669"/>
    <property type="project" value="InterPro"/>
</dbReference>
<dbReference type="AlphaFoldDB" id="A0A7H8QLZ8"/>
<dbReference type="SUPFAM" id="SSF51905">
    <property type="entry name" value="FAD/NAD(P)-binding domain"/>
    <property type="match status" value="1"/>
</dbReference>
<organism evidence="2 3">
    <name type="scientific">Talaromyces rugulosus</name>
    <name type="common">Penicillium rugulosum</name>
    <dbReference type="NCBI Taxonomy" id="121627"/>
    <lineage>
        <taxon>Eukaryota</taxon>
        <taxon>Fungi</taxon>
        <taxon>Dikarya</taxon>
        <taxon>Ascomycota</taxon>
        <taxon>Pezizomycotina</taxon>
        <taxon>Eurotiomycetes</taxon>
        <taxon>Eurotiomycetidae</taxon>
        <taxon>Eurotiales</taxon>
        <taxon>Trichocomaceae</taxon>
        <taxon>Talaromyces</taxon>
        <taxon>Talaromyces sect. Islandici</taxon>
    </lineage>
</organism>
<dbReference type="RefSeq" id="XP_035340744.1">
    <property type="nucleotide sequence ID" value="XM_035484851.1"/>
</dbReference>
<name>A0A7H8QLZ8_TALRU</name>
<keyword evidence="1" id="KW-1133">Transmembrane helix</keyword>
<dbReference type="InterPro" id="IPR036188">
    <property type="entry name" value="FAD/NAD-bd_sf"/>
</dbReference>
<reference evidence="3" key="1">
    <citation type="submission" date="2020-06" db="EMBL/GenBank/DDBJ databases">
        <title>A chromosome-scale genome assembly of Talaromyces rugulosus W13939.</title>
        <authorList>
            <person name="Wang B."/>
            <person name="Guo L."/>
            <person name="Ye K."/>
            <person name="Wang L."/>
        </authorList>
    </citation>
    <scope>NUCLEOTIDE SEQUENCE [LARGE SCALE GENOMIC DNA]</scope>
    <source>
        <strain evidence="3">W13939</strain>
    </source>
</reference>
<protein>
    <submittedName>
        <fullName evidence="2">Uncharacterized protein</fullName>
    </submittedName>
</protein>
<dbReference type="KEGG" id="trg:TRUGW13939_01652"/>
<accession>A0A7H8QLZ8</accession>
<keyword evidence="1" id="KW-0472">Membrane</keyword>
<keyword evidence="3" id="KW-1185">Reference proteome</keyword>
<dbReference type="Proteomes" id="UP000509510">
    <property type="component" value="Chromosome I"/>
</dbReference>